<feature type="domain" description="4Fe-4S ferredoxin-type" evidence="5">
    <location>
        <begin position="181"/>
        <end position="209"/>
    </location>
</feature>
<dbReference type="PANTHER" id="PTHR43687">
    <property type="entry name" value="ADENYLYLSULFATE REDUCTASE, BETA SUBUNIT"/>
    <property type="match status" value="1"/>
</dbReference>
<organism evidence="6">
    <name type="scientific">Thermodesulforhabdus norvegica</name>
    <dbReference type="NCBI Taxonomy" id="39841"/>
    <lineage>
        <taxon>Bacteria</taxon>
        <taxon>Pseudomonadati</taxon>
        <taxon>Thermodesulfobacteriota</taxon>
        <taxon>Syntrophobacteria</taxon>
        <taxon>Syntrophobacterales</taxon>
        <taxon>Thermodesulforhabdaceae</taxon>
        <taxon>Thermodesulforhabdus</taxon>
    </lineage>
</organism>
<evidence type="ECO:0000313" key="6">
    <source>
        <dbReference type="EMBL" id="HDL90620.1"/>
    </source>
</evidence>
<dbReference type="PROSITE" id="PS00198">
    <property type="entry name" value="4FE4S_FER_1"/>
    <property type="match status" value="1"/>
</dbReference>
<keyword evidence="1" id="KW-0004">4Fe-4S</keyword>
<feature type="domain" description="4Fe-4S ferredoxin-type" evidence="5">
    <location>
        <begin position="210"/>
        <end position="239"/>
    </location>
</feature>
<dbReference type="PANTHER" id="PTHR43687:SF1">
    <property type="entry name" value="FERREDOXIN III"/>
    <property type="match status" value="1"/>
</dbReference>
<comment type="caution">
    <text evidence="6">The sequence shown here is derived from an EMBL/GenBank/DDBJ whole genome shotgun (WGS) entry which is preliminary data.</text>
</comment>
<evidence type="ECO:0000259" key="5">
    <source>
        <dbReference type="PROSITE" id="PS51379"/>
    </source>
</evidence>
<evidence type="ECO:0000256" key="4">
    <source>
        <dbReference type="ARBA" id="ARBA00023014"/>
    </source>
</evidence>
<dbReference type="GO" id="GO:0051539">
    <property type="term" value="F:4 iron, 4 sulfur cluster binding"/>
    <property type="evidence" value="ECO:0007669"/>
    <property type="project" value="UniProtKB-KW"/>
</dbReference>
<dbReference type="Proteomes" id="UP000886355">
    <property type="component" value="Unassembled WGS sequence"/>
</dbReference>
<dbReference type="SUPFAM" id="SSF54862">
    <property type="entry name" value="4Fe-4S ferredoxins"/>
    <property type="match status" value="1"/>
</dbReference>
<accession>A0A7C1B1K6</accession>
<evidence type="ECO:0000256" key="2">
    <source>
        <dbReference type="ARBA" id="ARBA00022723"/>
    </source>
</evidence>
<protein>
    <submittedName>
        <fullName evidence="6">DUF362 domain-containing protein</fullName>
    </submittedName>
</protein>
<keyword evidence="3" id="KW-0408">Iron</keyword>
<dbReference type="InterPro" id="IPR050572">
    <property type="entry name" value="Fe-S_Ferredoxin"/>
</dbReference>
<sequence>MSEERVFFAKWRPYANMLTRFEKLVKKAHLLDVVDRGDLVAIKLHVGELGNPNYIRPFFVKRLMEMIVDKGGKPFITDTTTYYRERRWNGYDHEDTAIANGFGFGRFMSADGLKGGYVFPVQTGDPLIPEIEVAGALYEADAMIVVSHVKGHPLAGAGGAIKNLGMGGVSKKSKLAQHRLVDMRLEIEKCQACESCVKACRFGFPRIEDGHVVIDDPNCMRCPICSSACPEGVIILENKERLCKGLAIAAKAVLSTFKAGKVGFVNFVVTVSSLCDCGPMQAEMIGPDVGIFAGVSALSIDAASFESIDTARLNEMHQTDCWEQVRYLASLGYPGSKSPIIKEV</sequence>
<gene>
    <name evidence="6" type="ORF">ENG14_06930</name>
</gene>
<dbReference type="InterPro" id="IPR017900">
    <property type="entry name" value="4Fe4S_Fe_S_CS"/>
</dbReference>
<evidence type="ECO:0000256" key="3">
    <source>
        <dbReference type="ARBA" id="ARBA00023004"/>
    </source>
</evidence>
<proteinExistence type="predicted"/>
<dbReference type="Pfam" id="PF04015">
    <property type="entry name" value="DUF362"/>
    <property type="match status" value="1"/>
</dbReference>
<keyword evidence="4" id="KW-0411">Iron-sulfur</keyword>
<dbReference type="EMBL" id="DQZW01000329">
    <property type="protein sequence ID" value="HDL90620.1"/>
    <property type="molecule type" value="Genomic_DNA"/>
</dbReference>
<dbReference type="PROSITE" id="PS51379">
    <property type="entry name" value="4FE4S_FER_2"/>
    <property type="match status" value="2"/>
</dbReference>
<dbReference type="GO" id="GO:0046872">
    <property type="term" value="F:metal ion binding"/>
    <property type="evidence" value="ECO:0007669"/>
    <property type="project" value="UniProtKB-KW"/>
</dbReference>
<reference evidence="6" key="1">
    <citation type="journal article" date="2020" name="mSystems">
        <title>Genome- and Community-Level Interaction Insights into Carbon Utilization and Element Cycling Functions of Hydrothermarchaeota in Hydrothermal Sediment.</title>
        <authorList>
            <person name="Zhou Z."/>
            <person name="Liu Y."/>
            <person name="Xu W."/>
            <person name="Pan J."/>
            <person name="Luo Z.H."/>
            <person name="Li M."/>
        </authorList>
    </citation>
    <scope>NUCLEOTIDE SEQUENCE [LARGE SCALE GENOMIC DNA]</scope>
    <source>
        <strain evidence="6">HyVt-19</strain>
    </source>
</reference>
<name>A0A7C1B1K6_9BACT</name>
<dbReference type="Gene3D" id="3.30.70.20">
    <property type="match status" value="1"/>
</dbReference>
<dbReference type="InterPro" id="IPR017896">
    <property type="entry name" value="4Fe4S_Fe-S-bd"/>
</dbReference>
<dbReference type="InterPro" id="IPR007160">
    <property type="entry name" value="DUF362"/>
</dbReference>
<keyword evidence="2" id="KW-0479">Metal-binding</keyword>
<dbReference type="AlphaFoldDB" id="A0A7C1B1K6"/>
<evidence type="ECO:0000256" key="1">
    <source>
        <dbReference type="ARBA" id="ARBA00022485"/>
    </source>
</evidence>